<feature type="region of interest" description="Disordered" evidence="1">
    <location>
        <begin position="412"/>
        <end position="462"/>
    </location>
</feature>
<feature type="region of interest" description="Disordered" evidence="1">
    <location>
        <begin position="32"/>
        <end position="67"/>
    </location>
</feature>
<feature type="compositionally biased region" description="Low complexity" evidence="1">
    <location>
        <begin position="364"/>
        <end position="381"/>
    </location>
</feature>
<feature type="compositionally biased region" description="Polar residues" evidence="1">
    <location>
        <begin position="421"/>
        <end position="433"/>
    </location>
</feature>
<feature type="region of interest" description="Disordered" evidence="1">
    <location>
        <begin position="353"/>
        <end position="388"/>
    </location>
</feature>
<dbReference type="AlphaFoldDB" id="A0A7S3VS79"/>
<proteinExistence type="predicted"/>
<reference evidence="2" key="1">
    <citation type="submission" date="2021-01" db="EMBL/GenBank/DDBJ databases">
        <authorList>
            <person name="Corre E."/>
            <person name="Pelletier E."/>
            <person name="Niang G."/>
            <person name="Scheremetjew M."/>
            <person name="Finn R."/>
            <person name="Kale V."/>
            <person name="Holt S."/>
            <person name="Cochrane G."/>
            <person name="Meng A."/>
            <person name="Brown T."/>
            <person name="Cohen L."/>
        </authorList>
    </citation>
    <scope>NUCLEOTIDE SEQUENCE</scope>
    <source>
        <strain evidence="2">CCMP1320</strain>
    </source>
</reference>
<dbReference type="EMBL" id="HBIP01031885">
    <property type="protein sequence ID" value="CAE0504326.1"/>
    <property type="molecule type" value="Transcribed_RNA"/>
</dbReference>
<evidence type="ECO:0000313" key="2">
    <source>
        <dbReference type="EMBL" id="CAE0504326.1"/>
    </source>
</evidence>
<evidence type="ECO:0000256" key="1">
    <source>
        <dbReference type="SAM" id="MobiDB-lite"/>
    </source>
</evidence>
<gene>
    <name evidence="2" type="ORF">DTER00134_LOCUS19399</name>
</gene>
<name>A0A7S3VS79_DUNTE</name>
<accession>A0A7S3VS79</accession>
<sequence length="521" mass="57002">MSAQAPSTAPKMSLMANACRHTVVRAPRRRYHRLQQQQQRPLPPPSAQAIDSSLQEPARRRSPSPIPVKDLLLSPVEPLVEALEPPTAVTAVLEDSCHLLVKGKDKVVRDWDAAMGLPSEEIPYRNLCSMVEQVAMLQHHGRRFAAADGLAMYLAICMLAEMYNEGGLVSGPMTASKKVHELSDALIEAFLGTWLEERAVFEHWLAEACTHAGGLVHISWAQPSLPTPVRCYLMGQLELKLLESRRSKPTRNEYDRKLQRFRLWYNRRCIWLNLPGLMFSMNGSELAGFVHGAEVVEPTHLASVVHSSTLWPPEQAPPQRVKRTVVVYLMQSFSGQGKGVGRSIVHALREGGVSAQDPTGKNGGQQPVAQAPGPQAAVSQAEVCTPSPADLERQTSIQILQQLLDERALGLPAAQHKQQEQTRGQQEAANGSEYSKDDGYSEGGAGPGFSSQSSNAAGLDSHKGSGGEWLVLADAPMENARPFWHKMGVPVAIESSYTRDAWVGLGWHSTSNVELGEEPEQ</sequence>
<protein>
    <submittedName>
        <fullName evidence="2">Uncharacterized protein</fullName>
    </submittedName>
</protein>
<organism evidence="2">
    <name type="scientific">Dunaliella tertiolecta</name>
    <name type="common">Green alga</name>
    <dbReference type="NCBI Taxonomy" id="3047"/>
    <lineage>
        <taxon>Eukaryota</taxon>
        <taxon>Viridiplantae</taxon>
        <taxon>Chlorophyta</taxon>
        <taxon>core chlorophytes</taxon>
        <taxon>Chlorophyceae</taxon>
        <taxon>CS clade</taxon>
        <taxon>Chlamydomonadales</taxon>
        <taxon>Dunaliellaceae</taxon>
        <taxon>Dunaliella</taxon>
    </lineage>
</organism>